<reference evidence="3 4" key="1">
    <citation type="submission" date="2023-05" db="EMBL/GenBank/DDBJ databases">
        <authorList>
            <person name="Guo Y."/>
        </authorList>
    </citation>
    <scope>NUCLEOTIDE SEQUENCE [LARGE SCALE GENOMIC DNA]</scope>
    <source>
        <strain evidence="3 4">GR2756</strain>
    </source>
</reference>
<feature type="signal peptide" evidence="2">
    <location>
        <begin position="1"/>
        <end position="23"/>
    </location>
</feature>
<gene>
    <name evidence="3" type="ORF">RQX22_04035</name>
</gene>
<keyword evidence="4" id="KW-1185">Reference proteome</keyword>
<feature type="chain" id="PRO_5045450745" evidence="2">
    <location>
        <begin position="24"/>
        <end position="77"/>
    </location>
</feature>
<name>A0ABU3Q5A7_9SPHN</name>
<keyword evidence="2" id="KW-0732">Signal</keyword>
<evidence type="ECO:0000256" key="2">
    <source>
        <dbReference type="SAM" id="SignalP"/>
    </source>
</evidence>
<accession>A0ABU3Q5A7</accession>
<dbReference type="Proteomes" id="UP001259572">
    <property type="component" value="Unassembled WGS sequence"/>
</dbReference>
<feature type="transmembrane region" description="Helical" evidence="1">
    <location>
        <begin position="47"/>
        <end position="67"/>
    </location>
</feature>
<proteinExistence type="predicted"/>
<keyword evidence="1" id="KW-1133">Transmembrane helix</keyword>
<keyword evidence="1" id="KW-0472">Membrane</keyword>
<evidence type="ECO:0000256" key="1">
    <source>
        <dbReference type="SAM" id="Phobius"/>
    </source>
</evidence>
<sequence>MVSRKVAVAAACSLLLATSPVVAQTAPDQTPTSNVRPIARQNSMTNSGLLLMLGAIAGAILLTILATQIGGDEPASP</sequence>
<comment type="caution">
    <text evidence="3">The sequence shown here is derived from an EMBL/GenBank/DDBJ whole genome shotgun (WGS) entry which is preliminary data.</text>
</comment>
<dbReference type="EMBL" id="JAVUPU010000002">
    <property type="protein sequence ID" value="MDT9598120.1"/>
    <property type="molecule type" value="Genomic_DNA"/>
</dbReference>
<evidence type="ECO:0000313" key="4">
    <source>
        <dbReference type="Proteomes" id="UP001259572"/>
    </source>
</evidence>
<dbReference type="RefSeq" id="WP_315723885.1">
    <property type="nucleotide sequence ID" value="NZ_JAVUPU010000002.1"/>
</dbReference>
<protein>
    <submittedName>
        <fullName evidence="3">Uncharacterized protein</fullName>
    </submittedName>
</protein>
<evidence type="ECO:0000313" key="3">
    <source>
        <dbReference type="EMBL" id="MDT9598120.1"/>
    </source>
</evidence>
<keyword evidence="1" id="KW-0812">Transmembrane</keyword>
<organism evidence="3 4">
    <name type="scientific">Sphingosinicella rhizophila</name>
    <dbReference type="NCBI Taxonomy" id="3050082"/>
    <lineage>
        <taxon>Bacteria</taxon>
        <taxon>Pseudomonadati</taxon>
        <taxon>Pseudomonadota</taxon>
        <taxon>Alphaproteobacteria</taxon>
        <taxon>Sphingomonadales</taxon>
        <taxon>Sphingosinicellaceae</taxon>
        <taxon>Sphingosinicella</taxon>
    </lineage>
</organism>